<dbReference type="FunFam" id="3.30.70.360:FF:000004">
    <property type="entry name" value="Peptidase M20 domain-containing protein 2"/>
    <property type="match status" value="1"/>
</dbReference>
<dbReference type="NCBIfam" id="TIGR01891">
    <property type="entry name" value="amidohydrolases"/>
    <property type="match status" value="1"/>
</dbReference>
<evidence type="ECO:0000256" key="1">
    <source>
        <dbReference type="ARBA" id="ARBA00022801"/>
    </source>
</evidence>
<dbReference type="Proteomes" id="UP000238493">
    <property type="component" value="Unassembled WGS sequence"/>
</dbReference>
<dbReference type="InterPro" id="IPR017145">
    <property type="entry name" value="Aminobenzoyl-glu_utiliz_pB"/>
</dbReference>
<accession>A0A2S7J3T7</accession>
<dbReference type="SUPFAM" id="SSF53187">
    <property type="entry name" value="Zn-dependent exopeptidases"/>
    <property type="match status" value="1"/>
</dbReference>
<dbReference type="InterPro" id="IPR002933">
    <property type="entry name" value="Peptidase_M20"/>
</dbReference>
<comment type="caution">
    <text evidence="3">The sequence shown here is derived from an EMBL/GenBank/DDBJ whole genome shotgun (WGS) entry which is preliminary data.</text>
</comment>
<feature type="domain" description="Peptidase M20 dimerisation" evidence="2">
    <location>
        <begin position="206"/>
        <end position="296"/>
    </location>
</feature>
<dbReference type="PIRSF" id="PIRSF037227">
    <property type="entry name" value="Aminobenzoyl-glu_utiliz_pB"/>
    <property type="match status" value="1"/>
</dbReference>
<organism evidence="3 4">
    <name type="scientific">Brucella oryzae</name>
    <dbReference type="NCBI Taxonomy" id="335286"/>
    <lineage>
        <taxon>Bacteria</taxon>
        <taxon>Pseudomonadati</taxon>
        <taxon>Pseudomonadota</taxon>
        <taxon>Alphaproteobacteria</taxon>
        <taxon>Hyphomicrobiales</taxon>
        <taxon>Brucellaceae</taxon>
        <taxon>Brucella/Ochrobactrum group</taxon>
        <taxon>Brucella</taxon>
    </lineage>
</organism>
<dbReference type="OrthoDB" id="9781032at2"/>
<dbReference type="AlphaFoldDB" id="A0A2S7J3T7"/>
<dbReference type="CDD" id="cd05673">
    <property type="entry name" value="M20_Acy1L2_AbgB"/>
    <property type="match status" value="1"/>
</dbReference>
<dbReference type="Pfam" id="PF07687">
    <property type="entry name" value="M20_dimer"/>
    <property type="match status" value="1"/>
</dbReference>
<evidence type="ECO:0000313" key="4">
    <source>
        <dbReference type="Proteomes" id="UP000238493"/>
    </source>
</evidence>
<proteinExistence type="predicted"/>
<dbReference type="PANTHER" id="PTHR30575">
    <property type="entry name" value="PEPTIDASE M20"/>
    <property type="match status" value="1"/>
</dbReference>
<evidence type="ECO:0000259" key="2">
    <source>
        <dbReference type="Pfam" id="PF07687"/>
    </source>
</evidence>
<keyword evidence="4" id="KW-1185">Reference proteome</keyword>
<keyword evidence="1 3" id="KW-0378">Hydrolase</keyword>
<dbReference type="InterPro" id="IPR036264">
    <property type="entry name" value="Bact_exopeptidase_dim_dom"/>
</dbReference>
<dbReference type="EMBL" id="PTRC01000008">
    <property type="protein sequence ID" value="PQA74866.1"/>
    <property type="molecule type" value="Genomic_DNA"/>
</dbReference>
<dbReference type="GO" id="GO:0071713">
    <property type="term" value="F:para-aminobenzoyl-glutamate hydrolase activity"/>
    <property type="evidence" value="ECO:0007669"/>
    <property type="project" value="TreeGrafter"/>
</dbReference>
<protein>
    <submittedName>
        <fullName evidence="3">Amidohydrolase</fullName>
    </submittedName>
</protein>
<dbReference type="GO" id="GO:0046657">
    <property type="term" value="P:folic acid catabolic process"/>
    <property type="evidence" value="ECO:0007669"/>
    <property type="project" value="TreeGrafter"/>
</dbReference>
<dbReference type="InterPro" id="IPR011650">
    <property type="entry name" value="Peptidase_M20_dimer"/>
</dbReference>
<dbReference type="RefSeq" id="WP_104754507.1">
    <property type="nucleotide sequence ID" value="NZ_JBHEEO010000009.1"/>
</dbReference>
<name>A0A2S7J3T7_9HYPH</name>
<dbReference type="GO" id="GO:0016805">
    <property type="term" value="F:dipeptidase activity"/>
    <property type="evidence" value="ECO:0007669"/>
    <property type="project" value="TreeGrafter"/>
</dbReference>
<dbReference type="InterPro" id="IPR017439">
    <property type="entry name" value="Amidohydrolase"/>
</dbReference>
<dbReference type="PANTHER" id="PTHR30575:SF0">
    <property type="entry name" value="XAA-ARG DIPEPTIDASE"/>
    <property type="match status" value="1"/>
</dbReference>
<dbReference type="InterPro" id="IPR052030">
    <property type="entry name" value="Peptidase_M20/M20A_hydrolases"/>
</dbReference>
<dbReference type="Pfam" id="PF01546">
    <property type="entry name" value="Peptidase_M20"/>
    <property type="match status" value="1"/>
</dbReference>
<dbReference type="Gene3D" id="3.40.630.10">
    <property type="entry name" value="Zn peptidases"/>
    <property type="match status" value="1"/>
</dbReference>
<dbReference type="Gene3D" id="3.30.70.360">
    <property type="match status" value="1"/>
</dbReference>
<dbReference type="GO" id="GO:0005737">
    <property type="term" value="C:cytoplasm"/>
    <property type="evidence" value="ECO:0007669"/>
    <property type="project" value="TreeGrafter"/>
</dbReference>
<dbReference type="SUPFAM" id="SSF55031">
    <property type="entry name" value="Bacterial exopeptidase dimerisation domain"/>
    <property type="match status" value="1"/>
</dbReference>
<evidence type="ECO:0000313" key="3">
    <source>
        <dbReference type="EMBL" id="PQA74866.1"/>
    </source>
</evidence>
<gene>
    <name evidence="3" type="ORF">C3731_04475</name>
</gene>
<sequence>MPAFILYDGGIISDGAKLKNHHDIWDIVDAKSAAYFELSDTVWDNPETNYEEYKSSDAHAAMLEAEGFRVERGIAGLPTAVMGEAGDEGPVIAILGEFDALPGLSQISGLVEEQPVEAGGNGHGCGHNLLGAGSLLAAAAVKDYLAAHGIKGRVRYYGCPAEEGGSAKGFMVREGLFNDVDIAFCWHPAPFAGVNDPVSLACNEINFHFSGRAAHASSAPHLGRSALDAVELMNVGVNYMREHMPSTARIHYAVTDTGGFAPNVVQAKATVRYLVRARSLPEMQSLVERVRKIAEGAALMTETTVCSEIVSGDADLIGNTPLEQLMQLQLERLGSPDFDEQDRETASRFQRTLSKEDISDAFRRFGVEPKNGLALCEDIYTPYKGDNTLVGSTDVGSVSWVVPTVQMRGATCAIGTPLHSWQMVAQGKLPAAHKGMAHAAKIMGSTAIELFRDPEQIKKAKQDHEKRLDGTVFVNPIPDSVQPALPVTAK</sequence>
<reference evidence="3 4" key="1">
    <citation type="submission" date="2018-02" db="EMBL/GenBank/DDBJ databases">
        <title>Draft genome sequence of Ochrobactrum oryzae found in Brazil.</title>
        <authorList>
            <person name="Cerdeira L."/>
            <person name="Andrade F."/>
            <person name="Zacariotto T."/>
            <person name="Barbosa B."/>
            <person name="Santos S."/>
            <person name="Cassetari V."/>
            <person name="Lincopan N."/>
        </authorList>
    </citation>
    <scope>NUCLEOTIDE SEQUENCE [LARGE SCALE GENOMIC DNA]</scope>
    <source>
        <strain evidence="3 4">OA447</strain>
    </source>
</reference>